<evidence type="ECO:0000256" key="1">
    <source>
        <dbReference type="SAM" id="MobiDB-lite"/>
    </source>
</evidence>
<dbReference type="EMBL" id="CM017649">
    <property type="protein sequence ID" value="TYI98160.1"/>
    <property type="molecule type" value="Genomic_DNA"/>
</dbReference>
<dbReference type="Proteomes" id="UP000323597">
    <property type="component" value="Chromosome D01"/>
</dbReference>
<gene>
    <name evidence="2" type="ORF">E1A91_D01G193700v1</name>
</gene>
<accession>A0A5D2WBD9</accession>
<evidence type="ECO:0000313" key="2">
    <source>
        <dbReference type="EMBL" id="TYI98160.1"/>
    </source>
</evidence>
<organism evidence="2 3">
    <name type="scientific">Gossypium mustelinum</name>
    <name type="common">Cotton</name>
    <name type="synonym">Gossypium caicoense</name>
    <dbReference type="NCBI Taxonomy" id="34275"/>
    <lineage>
        <taxon>Eukaryota</taxon>
        <taxon>Viridiplantae</taxon>
        <taxon>Streptophyta</taxon>
        <taxon>Embryophyta</taxon>
        <taxon>Tracheophyta</taxon>
        <taxon>Spermatophyta</taxon>
        <taxon>Magnoliopsida</taxon>
        <taxon>eudicotyledons</taxon>
        <taxon>Gunneridae</taxon>
        <taxon>Pentapetalae</taxon>
        <taxon>rosids</taxon>
        <taxon>malvids</taxon>
        <taxon>Malvales</taxon>
        <taxon>Malvaceae</taxon>
        <taxon>Malvoideae</taxon>
        <taxon>Gossypium</taxon>
    </lineage>
</organism>
<feature type="region of interest" description="Disordered" evidence="1">
    <location>
        <begin position="58"/>
        <end position="78"/>
    </location>
</feature>
<keyword evidence="3" id="KW-1185">Reference proteome</keyword>
<dbReference type="AlphaFoldDB" id="A0A5D2WBD9"/>
<protein>
    <submittedName>
        <fullName evidence="2">Uncharacterized protein</fullName>
    </submittedName>
</protein>
<proteinExistence type="predicted"/>
<reference evidence="2 3" key="1">
    <citation type="submission" date="2019-07" db="EMBL/GenBank/DDBJ databases">
        <title>WGS assembly of Gossypium mustelinum.</title>
        <authorList>
            <person name="Chen Z.J."/>
            <person name="Sreedasyam A."/>
            <person name="Ando A."/>
            <person name="Song Q."/>
            <person name="De L."/>
            <person name="Hulse-Kemp A."/>
            <person name="Ding M."/>
            <person name="Ye W."/>
            <person name="Kirkbride R."/>
            <person name="Jenkins J."/>
            <person name="Plott C."/>
            <person name="Lovell J."/>
            <person name="Lin Y.-M."/>
            <person name="Vaughn R."/>
            <person name="Liu B."/>
            <person name="Li W."/>
            <person name="Simpson S."/>
            <person name="Scheffler B."/>
            <person name="Saski C."/>
            <person name="Grover C."/>
            <person name="Hu G."/>
            <person name="Conover J."/>
            <person name="Carlson J."/>
            <person name="Shu S."/>
            <person name="Boston L."/>
            <person name="Williams M."/>
            <person name="Peterson D."/>
            <person name="Mcgee K."/>
            <person name="Jones D."/>
            <person name="Wendel J."/>
            <person name="Stelly D."/>
            <person name="Grimwood J."/>
            <person name="Schmutz J."/>
        </authorList>
    </citation>
    <scope>NUCLEOTIDE SEQUENCE [LARGE SCALE GENOMIC DNA]</scope>
    <source>
        <strain evidence="2">1408120.09</strain>
    </source>
</reference>
<evidence type="ECO:0000313" key="3">
    <source>
        <dbReference type="Proteomes" id="UP000323597"/>
    </source>
</evidence>
<name>A0A5D2WBD9_GOSMU</name>
<sequence length="78" mass="8851">MARLKYGRVRPFPPPFFSPIPKSTSISTDRPFHLRSSTAPPISRISSYKYSSSGYSFNRKKSNRQHSSLIKKGTFANV</sequence>